<name>A0AAU6QGH3_9ANNE</name>
<reference evidence="2" key="1">
    <citation type="submission" date="2023-11" db="EMBL/GenBank/DDBJ databases">
        <title>Species delimitation and phylogenetic relationships of the Prionospio complex (Annelida, Spionidae) in the Northeast Atlantic.</title>
        <authorList>
            <person name="Hektoen M.M."/>
            <person name="Bakken T."/>
            <person name="Radashevsky V.I."/>
            <person name="Ekrem T."/>
            <person name="Dunshea G."/>
        </authorList>
    </citation>
    <scope>NUCLEOTIDE SEQUENCE</scope>
    <source>
        <strain evidence="1">NTNU-VM:84048</strain>
        <strain evidence="2">NTNU-VM:84049</strain>
    </source>
</reference>
<evidence type="ECO:0000313" key="1">
    <source>
        <dbReference type="EMBL" id="WZB40604.1"/>
    </source>
</evidence>
<dbReference type="AlphaFoldDB" id="A0AAU6QGH3"/>
<protein>
    <submittedName>
        <fullName evidence="2">ATP synthase F0 subunit 8</fullName>
    </submittedName>
</protein>
<evidence type="ECO:0000313" key="2">
    <source>
        <dbReference type="EMBL" id="WZB40708.1"/>
    </source>
</evidence>
<organism evidence="2">
    <name type="scientific">Prionospio fallax</name>
    <dbReference type="NCBI Taxonomy" id="3050094"/>
    <lineage>
        <taxon>Eukaryota</taxon>
        <taxon>Metazoa</taxon>
        <taxon>Spiralia</taxon>
        <taxon>Lophotrochozoa</taxon>
        <taxon>Annelida</taxon>
        <taxon>Polychaeta</taxon>
        <taxon>Sedentaria</taxon>
        <taxon>Canalipalpata</taxon>
        <taxon>Spionida</taxon>
        <taxon>Spionidae</taxon>
        <taxon>Prionospio</taxon>
    </lineage>
</organism>
<gene>
    <name evidence="2" type="primary">ATP8</name>
</gene>
<geneLocation type="mitochondrion" evidence="2"/>
<dbReference type="EMBL" id="OR935929">
    <property type="protein sequence ID" value="WZB40708.1"/>
    <property type="molecule type" value="Genomic_DNA"/>
</dbReference>
<sequence length="53" mass="6024">MPHLAPLSWAFAPILFWLILLSLSASIWWSPSISFPICVSHKSSPSLTSWNWI</sequence>
<accession>A0AAU6QGH3</accession>
<dbReference type="EMBL" id="OR935921">
    <property type="protein sequence ID" value="WZB40604.1"/>
    <property type="molecule type" value="Genomic_DNA"/>
</dbReference>
<proteinExistence type="predicted"/>
<keyword evidence="2" id="KW-0496">Mitochondrion</keyword>